<dbReference type="PANTHER" id="PTHR10688:SF5">
    <property type="entry name" value="PWWP DOMAIN-CONTAINING PROTEIN 1-RELATED"/>
    <property type="match status" value="1"/>
</dbReference>
<name>A0A218XKZ9_PUNGR</name>
<feature type="compositionally biased region" description="Low complexity" evidence="5">
    <location>
        <begin position="1014"/>
        <end position="1042"/>
    </location>
</feature>
<feature type="compositionally biased region" description="Polar residues" evidence="5">
    <location>
        <begin position="519"/>
        <end position="531"/>
    </location>
</feature>
<organism evidence="7 8">
    <name type="scientific">Punica granatum</name>
    <name type="common">Pomegranate</name>
    <dbReference type="NCBI Taxonomy" id="22663"/>
    <lineage>
        <taxon>Eukaryota</taxon>
        <taxon>Viridiplantae</taxon>
        <taxon>Streptophyta</taxon>
        <taxon>Embryophyta</taxon>
        <taxon>Tracheophyta</taxon>
        <taxon>Spermatophyta</taxon>
        <taxon>Magnoliopsida</taxon>
        <taxon>eudicotyledons</taxon>
        <taxon>Gunneridae</taxon>
        <taxon>Pentapetalae</taxon>
        <taxon>rosids</taxon>
        <taxon>malvids</taxon>
        <taxon>Myrtales</taxon>
        <taxon>Lythraceae</taxon>
        <taxon>Punica</taxon>
    </lineage>
</organism>
<evidence type="ECO:0000313" key="7">
    <source>
        <dbReference type="EMBL" id="OWM85349.1"/>
    </source>
</evidence>
<dbReference type="InterPro" id="IPR052657">
    <property type="entry name" value="PDP_family_Arabidopsis"/>
</dbReference>
<dbReference type="GO" id="GO:0006355">
    <property type="term" value="P:regulation of DNA-templated transcription"/>
    <property type="evidence" value="ECO:0007669"/>
    <property type="project" value="UniProtKB-ARBA"/>
</dbReference>
<reference evidence="8" key="1">
    <citation type="journal article" date="2017" name="Plant J.">
        <title>The pomegranate (Punica granatum L.) genome and the genomics of punicalagin biosynthesis.</title>
        <authorList>
            <person name="Qin G."/>
            <person name="Xu C."/>
            <person name="Ming R."/>
            <person name="Tang H."/>
            <person name="Guyot R."/>
            <person name="Kramer E.M."/>
            <person name="Hu Y."/>
            <person name="Yi X."/>
            <person name="Qi Y."/>
            <person name="Xu X."/>
            <person name="Gao Z."/>
            <person name="Pan H."/>
            <person name="Jian J."/>
            <person name="Tian Y."/>
            <person name="Yue Z."/>
            <person name="Xu Y."/>
        </authorList>
    </citation>
    <scope>NUCLEOTIDE SEQUENCE [LARGE SCALE GENOMIC DNA]</scope>
    <source>
        <strain evidence="8">cv. Dabenzi</strain>
    </source>
</reference>
<evidence type="ECO:0000256" key="2">
    <source>
        <dbReference type="ARBA" id="ARBA00023163"/>
    </source>
</evidence>
<dbReference type="GO" id="GO:0035098">
    <property type="term" value="C:ESC/E(Z) complex"/>
    <property type="evidence" value="ECO:0007669"/>
    <property type="project" value="UniProtKB-ARBA"/>
</dbReference>
<keyword evidence="2" id="KW-0804">Transcription</keyword>
<dbReference type="PROSITE" id="PS50812">
    <property type="entry name" value="PWWP"/>
    <property type="match status" value="1"/>
</dbReference>
<dbReference type="Proteomes" id="UP000197138">
    <property type="component" value="Unassembled WGS sequence"/>
</dbReference>
<dbReference type="SMART" id="SM00293">
    <property type="entry name" value="PWWP"/>
    <property type="match status" value="1"/>
</dbReference>
<protein>
    <recommendedName>
        <fullName evidence="6">PWWP domain-containing protein</fullName>
    </recommendedName>
</protein>
<sequence length="1139" mass="123129">MNSGGLEDNRAGAGVYAAVPCSNGDQKGVNLVVPAGAGVWVSSSMDIDREVQDGEAFGLEGGVAPDSVRSADDGARVCSLGESSSGVVSVKQEDICPNSEVKDEGNGQFNDEEGRPSSANYCSSTVNDQYGVQKVEFDIQNPVDSKDHMFEAKSIVAEPKMLKTEREAEPSKSSSIHYKSLMTEFDEYVANERFGLIESGMSRALSFGFEVGDMVWGKVKSHPWWPGHIFNEAFASSSVRRTSRAGHVLVAFFGDSSYGWFDPAELIPFDANFAEKSHQMNSRNFVKAVEEALDEISRRRALGLACKCWNKYNFRPTSIQGYFAVDVPDYEQGVYSETQMKKARDSFSPRETLAFIQQLASVPQGSDQTTIDFIKNRATVFAYRKAVFEEFDETYAQAFGTPATRPSRDTGATDQPVREQTRAPLSGPLVIAETLGGSRSSSKTMKVKDQSKKDKYLFKRRDDSASAAYVEGSDAGGYVLQKRVPSVPLNSQSPGKQEQDQSAVNATLGQDMVGKAATTDGTPAHGSSSTVGGAAEDVKREFLQESQEIKTNIPGLDQVQNSGCLVNSSLTGAKRAVVGADGVVKKKKVVKRPPGELGTQMMNAKKKKRKMLGPEQSSDQQHHRSVTAKAGRPPASKEGIQLDPPKKDDGSSSIVDSVGPLTAGGIENAELELRHLLDGLQHLAVDHFHGVERTNPAIIKQSFLRFRSLVYQKSLIIAPASESDSVEIRPAKSPTVRAPKQSSSEAVRKSLHPKLVKTSLRLDDLSRGGRKRAPSDRQEELEAKKLKSVNKIKMLTAEKKAVQKGQDTRPGEGKETAATAPSSKSVKPVLARRSEPPPPLARAAEPTMLVMKFPPKTSLPSVAHLKARFARFGPLDHNSIRVFWKSSTCRVVFQHKVDAQAACKYAMGNSSPFGNVRCHVRPVDLPGQEGPETNEDSMTETSRSKDPNSERQVAPHYAYQPIPQPQSVQLKSCLKKPPGEEAGSASGNGGKGTARVKFLLGGEENPRQDHPGVGNSTSNNNTNSGSFGDGAGSSSSTSSVGGTIYNSKNFQQKSSLPPLLPLPPQYAIAQQHNNSHHHSEIPPRNQPQPPPNISTPLPALTAATASVDISQQMISLLTRCNDVVTSLSGLLGYVPYHPL</sequence>
<evidence type="ECO:0000259" key="6">
    <source>
        <dbReference type="PROSITE" id="PS50812"/>
    </source>
</evidence>
<dbReference type="FunFam" id="2.30.30.140:FF:000115">
    <property type="entry name" value="Tudor/PWWP/MBT superfamily protein"/>
    <property type="match status" value="1"/>
</dbReference>
<keyword evidence="3" id="KW-0539">Nucleus</keyword>
<dbReference type="GO" id="GO:2000028">
    <property type="term" value="P:regulation of photoperiodism, flowering"/>
    <property type="evidence" value="ECO:0007669"/>
    <property type="project" value="UniProtKB-ARBA"/>
</dbReference>
<evidence type="ECO:0000256" key="4">
    <source>
        <dbReference type="ARBA" id="ARBA00060746"/>
    </source>
</evidence>
<feature type="domain" description="PWWP" evidence="6">
    <location>
        <begin position="211"/>
        <end position="272"/>
    </location>
</feature>
<feature type="region of interest" description="Disordered" evidence="5">
    <location>
        <begin position="591"/>
        <end position="659"/>
    </location>
</feature>
<dbReference type="InterPro" id="IPR000313">
    <property type="entry name" value="PWWP_dom"/>
</dbReference>
<feature type="region of interest" description="Disordered" evidence="5">
    <location>
        <begin position="515"/>
        <end position="534"/>
    </location>
</feature>
<dbReference type="PANTHER" id="PTHR10688">
    <property type="entry name" value="PWWP DOMAIN-CONTAINING PROTEIN"/>
    <property type="match status" value="1"/>
</dbReference>
<proteinExistence type="inferred from homology"/>
<dbReference type="EMBL" id="MTKT01001276">
    <property type="protein sequence ID" value="OWM85349.1"/>
    <property type="molecule type" value="Genomic_DNA"/>
</dbReference>
<feature type="region of interest" description="Disordered" evidence="5">
    <location>
        <begin position="722"/>
        <end position="783"/>
    </location>
</feature>
<dbReference type="CDD" id="cd05162">
    <property type="entry name" value="PWWP"/>
    <property type="match status" value="1"/>
</dbReference>
<evidence type="ECO:0000313" key="8">
    <source>
        <dbReference type="Proteomes" id="UP000197138"/>
    </source>
</evidence>
<feature type="region of interest" description="Disordered" evidence="5">
    <location>
        <begin position="98"/>
        <end position="118"/>
    </location>
</feature>
<keyword evidence="1" id="KW-0805">Transcription regulation</keyword>
<feature type="region of interest" description="Disordered" evidence="5">
    <location>
        <begin position="974"/>
        <end position="1049"/>
    </location>
</feature>
<evidence type="ECO:0000256" key="1">
    <source>
        <dbReference type="ARBA" id="ARBA00023015"/>
    </source>
</evidence>
<dbReference type="Gene3D" id="2.30.30.140">
    <property type="match status" value="1"/>
</dbReference>
<feature type="compositionally biased region" description="Basic and acidic residues" evidence="5">
    <location>
        <begin position="797"/>
        <end position="815"/>
    </location>
</feature>
<dbReference type="GO" id="GO:0040029">
    <property type="term" value="P:epigenetic regulation of gene expression"/>
    <property type="evidence" value="ECO:0007669"/>
    <property type="project" value="UniProtKB-ARBA"/>
</dbReference>
<feature type="region of interest" description="Disordered" evidence="5">
    <location>
        <begin position="919"/>
        <end position="953"/>
    </location>
</feature>
<comment type="similarity">
    <text evidence="4">Belongs to the PDP family.</text>
</comment>
<comment type="caution">
    <text evidence="7">The sequence shown here is derived from an EMBL/GenBank/DDBJ whole genome shotgun (WGS) entry which is preliminary data.</text>
</comment>
<feature type="region of interest" description="Disordered" evidence="5">
    <location>
        <begin position="797"/>
        <end position="841"/>
    </location>
</feature>
<feature type="region of interest" description="Disordered" evidence="5">
    <location>
        <begin position="398"/>
        <end position="429"/>
    </location>
</feature>
<feature type="compositionally biased region" description="Pro residues" evidence="5">
    <location>
        <begin position="1084"/>
        <end position="1093"/>
    </location>
</feature>
<accession>A0A218XKZ9</accession>
<dbReference type="Pfam" id="PF00855">
    <property type="entry name" value="PWWP"/>
    <property type="match status" value="1"/>
</dbReference>
<evidence type="ECO:0000256" key="3">
    <source>
        <dbReference type="ARBA" id="ARBA00023242"/>
    </source>
</evidence>
<dbReference type="SUPFAM" id="SSF63748">
    <property type="entry name" value="Tudor/PWWP/MBT"/>
    <property type="match status" value="1"/>
</dbReference>
<gene>
    <name evidence="7" type="ORF">CDL15_Pgr018973</name>
</gene>
<feature type="region of interest" description="Disordered" evidence="5">
    <location>
        <begin position="1071"/>
        <end position="1096"/>
    </location>
</feature>
<evidence type="ECO:0000256" key="5">
    <source>
        <dbReference type="SAM" id="MobiDB-lite"/>
    </source>
</evidence>
<feature type="compositionally biased region" description="Basic and acidic residues" evidence="5">
    <location>
        <begin position="760"/>
        <end position="783"/>
    </location>
</feature>
<dbReference type="AlphaFoldDB" id="A0A218XKZ9"/>